<dbReference type="EMBL" id="MFIQ01000004">
    <property type="protein sequence ID" value="OGF93782.1"/>
    <property type="molecule type" value="Genomic_DNA"/>
</dbReference>
<dbReference type="AlphaFoldDB" id="A0A1F5Y127"/>
<dbReference type="Proteomes" id="UP000178894">
    <property type="component" value="Unassembled WGS sequence"/>
</dbReference>
<reference evidence="1 2" key="1">
    <citation type="journal article" date="2016" name="Nat. Commun.">
        <title>Thousands of microbial genomes shed light on interconnected biogeochemical processes in an aquifer system.</title>
        <authorList>
            <person name="Anantharaman K."/>
            <person name="Brown C.T."/>
            <person name="Hug L.A."/>
            <person name="Sharon I."/>
            <person name="Castelle C.J."/>
            <person name="Probst A.J."/>
            <person name="Thomas B.C."/>
            <person name="Singh A."/>
            <person name="Wilkins M.J."/>
            <person name="Karaoz U."/>
            <person name="Brodie E.L."/>
            <person name="Williams K.H."/>
            <person name="Hubbard S.S."/>
            <person name="Banfield J.F."/>
        </authorList>
    </citation>
    <scope>NUCLEOTIDE SEQUENCE [LARGE SCALE GENOMIC DNA]</scope>
</reference>
<evidence type="ECO:0000313" key="1">
    <source>
        <dbReference type="EMBL" id="OGF93782.1"/>
    </source>
</evidence>
<accession>A0A1F5Y127</accession>
<gene>
    <name evidence="1" type="ORF">A3G54_02650</name>
</gene>
<sequence length="203" mass="23609">MNEITKRLGIPKSTVRYWCQDIVLSKKQLKKLFQKQIMGGTLSAEKLRKKRLLKIRRLKEEGISEIGNLSRRELFLIGASLYLAEGYNKGDGEFGFTNSNPKIIKLIIRWLNDCCKISKDKIHLRIALNYLHKDRTASVLQFWSKATKIPKSQFSKPTFIKVKNKKTYLNPEKYFGTLRVKVRNSTDFRRKIMGWIEGIAKAA</sequence>
<organism evidence="1 2">
    <name type="scientific">Candidatus Giovannonibacteria bacterium RIFCSPLOWO2_12_FULL_44_15</name>
    <dbReference type="NCBI Taxonomy" id="1798364"/>
    <lineage>
        <taxon>Bacteria</taxon>
        <taxon>Candidatus Giovannoniibacteriota</taxon>
    </lineage>
</organism>
<proteinExistence type="predicted"/>
<evidence type="ECO:0000313" key="2">
    <source>
        <dbReference type="Proteomes" id="UP000178894"/>
    </source>
</evidence>
<protein>
    <submittedName>
        <fullName evidence="1">Uncharacterized protein</fullName>
    </submittedName>
</protein>
<comment type="caution">
    <text evidence="1">The sequence shown here is derived from an EMBL/GenBank/DDBJ whole genome shotgun (WGS) entry which is preliminary data.</text>
</comment>
<name>A0A1F5Y127_9BACT</name>